<evidence type="ECO:0000313" key="3">
    <source>
        <dbReference type="EMBL" id="KOX92265.1"/>
    </source>
</evidence>
<keyword evidence="5" id="KW-1185">Reference proteome</keyword>
<dbReference type="PANTHER" id="PTHR30221:SF1">
    <property type="entry name" value="SMALL-CONDUCTANCE MECHANOSENSITIVE CHANNEL"/>
    <property type="match status" value="1"/>
</dbReference>
<protein>
    <submittedName>
        <fullName evidence="4">Mechanosensitive ion channel</fullName>
    </submittedName>
</protein>
<feature type="domain" description="Mechanosensitive ion channel MscS" evidence="2">
    <location>
        <begin position="111"/>
        <end position="160"/>
    </location>
</feature>
<keyword evidence="1" id="KW-0812">Transmembrane</keyword>
<dbReference type="EMBL" id="WOWB01000001">
    <property type="protein sequence ID" value="NLV07065.1"/>
    <property type="molecule type" value="Genomic_DNA"/>
</dbReference>
<dbReference type="AlphaFoldDB" id="A0A0M9AJT0"/>
<accession>A0A0M9AJT0</accession>
<dbReference type="PATRIC" id="fig|1705562.3.peg.3156"/>
<keyword evidence="1" id="KW-0472">Membrane</keyword>
<evidence type="ECO:0000256" key="1">
    <source>
        <dbReference type="SAM" id="Phobius"/>
    </source>
</evidence>
<reference evidence="4" key="2">
    <citation type="submission" date="2019-12" db="EMBL/GenBank/DDBJ databases">
        <title>The whole-genome sequencing of Haloarcula japonica strain pws8.</title>
        <authorList>
            <person name="Verma D.K."/>
            <person name="Gopal K."/>
            <person name="Prasad E.S."/>
        </authorList>
    </citation>
    <scope>NUCLEOTIDE SEQUENCE</scope>
    <source>
        <strain evidence="4">Pws8</strain>
    </source>
</reference>
<comment type="caution">
    <text evidence="3">The sequence shown here is derived from an EMBL/GenBank/DDBJ whole genome shotgun (WGS) entry which is preliminary data.</text>
</comment>
<dbReference type="EMBL" id="LIUF01000004">
    <property type="protein sequence ID" value="KOX92265.1"/>
    <property type="molecule type" value="Genomic_DNA"/>
</dbReference>
<feature type="transmembrane region" description="Helical" evidence="1">
    <location>
        <begin position="20"/>
        <end position="42"/>
    </location>
</feature>
<dbReference type="OrthoDB" id="252961at2157"/>
<feature type="transmembrane region" description="Helical" evidence="1">
    <location>
        <begin position="63"/>
        <end position="83"/>
    </location>
</feature>
<dbReference type="Pfam" id="PF00924">
    <property type="entry name" value="MS_channel_2nd"/>
    <property type="match status" value="1"/>
</dbReference>
<organism evidence="3 5">
    <name type="scientific">Haloarcula rubripromontorii</name>
    <dbReference type="NCBI Taxonomy" id="1705562"/>
    <lineage>
        <taxon>Archaea</taxon>
        <taxon>Methanobacteriati</taxon>
        <taxon>Methanobacteriota</taxon>
        <taxon>Stenosarchaea group</taxon>
        <taxon>Halobacteria</taxon>
        <taxon>Halobacteriales</taxon>
        <taxon>Haloarculaceae</taxon>
        <taxon>Haloarcula</taxon>
    </lineage>
</organism>
<dbReference type="Proteomes" id="UP000037729">
    <property type="component" value="Unassembled WGS sequence"/>
</dbReference>
<dbReference type="SUPFAM" id="SSF50182">
    <property type="entry name" value="Sm-like ribonucleoproteins"/>
    <property type="match status" value="1"/>
</dbReference>
<dbReference type="Gene3D" id="1.10.287.1260">
    <property type="match status" value="1"/>
</dbReference>
<dbReference type="RefSeq" id="WP_053968475.1">
    <property type="nucleotide sequence ID" value="NZ_JAWJXX010000009.1"/>
</dbReference>
<dbReference type="GO" id="GO:0016020">
    <property type="term" value="C:membrane"/>
    <property type="evidence" value="ECO:0007669"/>
    <property type="project" value="InterPro"/>
</dbReference>
<evidence type="ECO:0000313" key="5">
    <source>
        <dbReference type="Proteomes" id="UP000037729"/>
    </source>
</evidence>
<dbReference type="InterPro" id="IPR045275">
    <property type="entry name" value="MscS_archaea/bacteria_type"/>
</dbReference>
<evidence type="ECO:0000259" key="2">
    <source>
        <dbReference type="Pfam" id="PF00924"/>
    </source>
</evidence>
<dbReference type="InterPro" id="IPR006685">
    <property type="entry name" value="MscS_channel_2nd"/>
</dbReference>
<reference evidence="3 5" key="1">
    <citation type="submission" date="2015-08" db="EMBL/GenBank/DDBJ databases">
        <title>Genomes of Isolates from Cabo Rojo, PR.</title>
        <authorList>
            <person name="Sanchez-Nieves R.L."/>
            <person name="Montalvo-Rodriguez R."/>
        </authorList>
    </citation>
    <scope>NUCLEOTIDE SEQUENCE [LARGE SCALE GENOMIC DNA]</scope>
    <source>
        <strain evidence="3 5">SL3</strain>
    </source>
</reference>
<dbReference type="GO" id="GO:0008381">
    <property type="term" value="F:mechanosensitive monoatomic ion channel activity"/>
    <property type="evidence" value="ECO:0007669"/>
    <property type="project" value="InterPro"/>
</dbReference>
<name>A0A0M9AJT0_9EURY</name>
<proteinExistence type="predicted"/>
<gene>
    <name evidence="3" type="ORF">AMS69_12870</name>
    <name evidence="4" type="ORF">GOC83_13090</name>
</gene>
<sequence length="177" mass="18984">MQVGVINRALEQLVTNIVDALPRLITAFVFLAIAAVGIKAIMFVVQAVLKRSLPGESPVYRQFLSVIVLVFLWFGVALAFLSIVGLTAIAASLGTATGFLALGVSYALSEMIKDAVAGVYLLRDPDFNPGDTVKAGDTTGEVAAIELRKTRFRVDGDTVVRANAAIEERWTKVRSES</sequence>
<evidence type="ECO:0000313" key="4">
    <source>
        <dbReference type="EMBL" id="NLV07065.1"/>
    </source>
</evidence>
<dbReference type="InterPro" id="IPR010920">
    <property type="entry name" value="LSM_dom_sf"/>
</dbReference>
<keyword evidence="1" id="KW-1133">Transmembrane helix</keyword>
<dbReference type="PANTHER" id="PTHR30221">
    <property type="entry name" value="SMALL-CONDUCTANCE MECHANOSENSITIVE CHANNEL"/>
    <property type="match status" value="1"/>
</dbReference>
<dbReference type="STRING" id="1705562.AMS69_12870"/>
<dbReference type="Proteomes" id="UP000610611">
    <property type="component" value="Unassembled WGS sequence"/>
</dbReference>